<dbReference type="SUPFAM" id="SSF52210">
    <property type="entry name" value="Succinyl-CoA synthetase domains"/>
    <property type="match status" value="2"/>
</dbReference>
<evidence type="ECO:0000259" key="7">
    <source>
        <dbReference type="PROSITE" id="PS51186"/>
    </source>
</evidence>
<dbReference type="InterPro" id="IPR016102">
    <property type="entry name" value="Succinyl-CoA_synth-like"/>
</dbReference>
<dbReference type="AlphaFoldDB" id="A0A0C4Y8T7"/>
<evidence type="ECO:0000313" key="8">
    <source>
        <dbReference type="EMBL" id="AJG19368.1"/>
    </source>
</evidence>
<dbReference type="Gene3D" id="3.40.50.720">
    <property type="entry name" value="NAD(P)-binding Rossmann-like Domain"/>
    <property type="match status" value="1"/>
</dbReference>
<dbReference type="PROSITE" id="PS51186">
    <property type="entry name" value="GNAT"/>
    <property type="match status" value="1"/>
</dbReference>
<name>A0A0C4Y8T7_9BURK</name>
<dbReference type="OrthoDB" id="9807426at2"/>
<dbReference type="Pfam" id="PF19045">
    <property type="entry name" value="Ligase_CoA_2"/>
    <property type="match status" value="1"/>
</dbReference>
<evidence type="ECO:0000256" key="5">
    <source>
        <dbReference type="PROSITE-ProRule" id="PRU00409"/>
    </source>
</evidence>
<gene>
    <name evidence="8" type="ORF">RR42_m1973</name>
</gene>
<dbReference type="Gene3D" id="3.40.630.30">
    <property type="match status" value="1"/>
</dbReference>
<dbReference type="InterPro" id="IPR036291">
    <property type="entry name" value="NAD(P)-bd_dom_sf"/>
</dbReference>
<evidence type="ECO:0000313" key="9">
    <source>
        <dbReference type="Proteomes" id="UP000031843"/>
    </source>
</evidence>
<feature type="domain" description="N-acetyltransferase" evidence="7">
    <location>
        <begin position="747"/>
        <end position="905"/>
    </location>
</feature>
<evidence type="ECO:0000256" key="3">
    <source>
        <dbReference type="ARBA" id="ARBA00022840"/>
    </source>
</evidence>
<evidence type="ECO:0000256" key="1">
    <source>
        <dbReference type="ARBA" id="ARBA00022598"/>
    </source>
</evidence>
<protein>
    <submittedName>
        <fullName evidence="8">Protein acetyltransferase</fullName>
    </submittedName>
</protein>
<evidence type="ECO:0000256" key="4">
    <source>
        <dbReference type="ARBA" id="ARBA00060888"/>
    </source>
</evidence>
<keyword evidence="2 5" id="KW-0547">Nucleotide-binding</keyword>
<dbReference type="Gene3D" id="3.30.470.20">
    <property type="entry name" value="ATP-grasp fold, B domain"/>
    <property type="match status" value="1"/>
</dbReference>
<dbReference type="InterPro" id="IPR013815">
    <property type="entry name" value="ATP_grasp_subdomain_1"/>
</dbReference>
<sequence>MSIRNLEHLFHPRSVAVIGASTRPHSVGATVLANLCASGFAGPVYAVNPKYRALEGRPCYRCVAALPDTPELAVICTPPHTVPGLIAELGERGTLAAVVLTAGMARADGAGGQTQQDAMLGAARPHLLRILGPNCVGLLVPGLGLNASFAHAPPLPGKLAFVSQSGALTTAVLDWARSRQIGFSHFVSLGDSADVDVADVLDYLGSDPGTQAILLYVEALRSGRKFMSAARAAARNKPVLIIKAGRVPEGAKAATSHTGALAGADDIYDAAIRRAGMLRVDSTEDMFDAVETLARARPLAGDRLAIMTNGGGAGVMATDALMLGGGRMATLGDDTLKLLDAALPPTWSHGNPVDIVGDAPVERYVDTLKRLAADPGSDAILMIHAPTAIVPSSDIAIALTCALTSASTPTAPATPSTVSHPVFTSWLGGDSVTRARQICRHAGLPTYDTPEQAVRGFLQAVAYRRNQELLMETPASVPPGPDPDSERARQCIRDALATGRSMLTEPEARTVLTAYGIPVVETRTAADIDAAVAAAEGIGFPVVAKILSRDITHKSDVGGVALDLQSAGQVRQALERMEARIRSERPGARLDGFTVQRMIRRQGAFELILGATTDPVFGPVVLFGHGGTAAERIADRAIALPPLNVNLARDLVGRTRVAKLLAGYRDQPPIRHDALYQVLIQLSQLLCDLPEITELDINPLLADGAGVLALDTRIGVATATQPGAARLAIRPYPKELEKTVTWHGAPLQLRPVHPEDEPAYQAFFAAMAPEDIRMRFFCMIRQPPHSQLARMTQIDYAREMAFVAVGAATGGQPAILGEVRAVADPDNQRAEFAVAVRSDCKRQGIGSLLLGKMVAYCRTRGTRELVGTTLATNRAMLRLAESCGIHVLRTGQPASDGVELRLLLTGSNSGNGP</sequence>
<dbReference type="SMART" id="SM00881">
    <property type="entry name" value="CoA_binding"/>
    <property type="match status" value="1"/>
</dbReference>
<evidence type="ECO:0000256" key="2">
    <source>
        <dbReference type="ARBA" id="ARBA00022741"/>
    </source>
</evidence>
<dbReference type="SUPFAM" id="SSF56059">
    <property type="entry name" value="Glutathione synthetase ATP-binding domain-like"/>
    <property type="match status" value="1"/>
</dbReference>
<dbReference type="InterPro" id="IPR032875">
    <property type="entry name" value="Succ_CoA_lig_flav_dom"/>
</dbReference>
<dbReference type="Pfam" id="PF00583">
    <property type="entry name" value="Acetyltransf_1"/>
    <property type="match status" value="1"/>
</dbReference>
<keyword evidence="3 5" id="KW-0067">ATP-binding</keyword>
<comment type="similarity">
    <text evidence="4">In the N-terminal section; belongs to the acetate CoA ligase alpha subunit family.</text>
</comment>
<dbReference type="FunFam" id="3.30.1490.20:FF:000020">
    <property type="entry name" value="Protein lysine acetyltransferase"/>
    <property type="match status" value="1"/>
</dbReference>
<dbReference type="Pfam" id="PF13607">
    <property type="entry name" value="Succ_CoA_lig"/>
    <property type="match status" value="1"/>
</dbReference>
<dbReference type="Proteomes" id="UP000031843">
    <property type="component" value="Chromosome main"/>
</dbReference>
<dbReference type="STRING" id="68895.RR42_m1973"/>
<dbReference type="EMBL" id="CP010536">
    <property type="protein sequence ID" value="AJG19368.1"/>
    <property type="molecule type" value="Genomic_DNA"/>
</dbReference>
<evidence type="ECO:0000259" key="6">
    <source>
        <dbReference type="PROSITE" id="PS50975"/>
    </source>
</evidence>
<dbReference type="GO" id="GO:0043758">
    <property type="term" value="F:acetate-CoA ligase (ADP-forming) activity"/>
    <property type="evidence" value="ECO:0007669"/>
    <property type="project" value="InterPro"/>
</dbReference>
<dbReference type="Gene3D" id="3.40.50.261">
    <property type="entry name" value="Succinyl-CoA synthetase domains"/>
    <property type="match status" value="2"/>
</dbReference>
<dbReference type="CDD" id="cd04301">
    <property type="entry name" value="NAT_SF"/>
    <property type="match status" value="1"/>
</dbReference>
<dbReference type="InterPro" id="IPR043938">
    <property type="entry name" value="Ligase_CoA_dom"/>
</dbReference>
<keyword evidence="8" id="KW-0808">Transferase</keyword>
<dbReference type="PANTHER" id="PTHR43334">
    <property type="entry name" value="ACETATE--COA LIGASE [ADP-FORMING]"/>
    <property type="match status" value="1"/>
</dbReference>
<keyword evidence="9" id="KW-1185">Reference proteome</keyword>
<dbReference type="GO" id="GO:0046872">
    <property type="term" value="F:metal ion binding"/>
    <property type="evidence" value="ECO:0007669"/>
    <property type="project" value="InterPro"/>
</dbReference>
<dbReference type="SUPFAM" id="SSF51735">
    <property type="entry name" value="NAD(P)-binding Rossmann-fold domains"/>
    <property type="match status" value="1"/>
</dbReference>
<dbReference type="InterPro" id="IPR000182">
    <property type="entry name" value="GNAT_dom"/>
</dbReference>
<dbReference type="GO" id="GO:0016747">
    <property type="term" value="F:acyltransferase activity, transferring groups other than amino-acyl groups"/>
    <property type="evidence" value="ECO:0007669"/>
    <property type="project" value="InterPro"/>
</dbReference>
<dbReference type="Gene3D" id="3.30.1490.20">
    <property type="entry name" value="ATP-grasp fold, A domain"/>
    <property type="match status" value="1"/>
</dbReference>
<dbReference type="InterPro" id="IPR016181">
    <property type="entry name" value="Acyl_CoA_acyltransferase"/>
</dbReference>
<feature type="domain" description="ATP-grasp" evidence="6">
    <location>
        <begin position="509"/>
        <end position="545"/>
    </location>
</feature>
<dbReference type="GO" id="GO:0005524">
    <property type="term" value="F:ATP binding"/>
    <property type="evidence" value="ECO:0007669"/>
    <property type="project" value="UniProtKB-UniRule"/>
</dbReference>
<dbReference type="SUPFAM" id="SSF55729">
    <property type="entry name" value="Acyl-CoA N-acyltransferases (Nat)"/>
    <property type="match status" value="1"/>
</dbReference>
<dbReference type="PANTHER" id="PTHR43334:SF1">
    <property type="entry name" value="3-HYDROXYPROPIONATE--COA LIGASE [ADP-FORMING]"/>
    <property type="match status" value="1"/>
</dbReference>
<dbReference type="Pfam" id="PF13380">
    <property type="entry name" value="CoA_binding_2"/>
    <property type="match status" value="1"/>
</dbReference>
<keyword evidence="1" id="KW-0436">Ligase</keyword>
<dbReference type="PROSITE" id="PS50975">
    <property type="entry name" value="ATP_GRASP"/>
    <property type="match status" value="1"/>
</dbReference>
<dbReference type="InterPro" id="IPR051538">
    <property type="entry name" value="Acyl-CoA_Synth/Transferase"/>
</dbReference>
<dbReference type="RefSeq" id="WP_043346126.1">
    <property type="nucleotide sequence ID" value="NZ_CP010536.1"/>
</dbReference>
<accession>A0A0C4Y8T7</accession>
<dbReference type="InterPro" id="IPR003781">
    <property type="entry name" value="CoA-bd"/>
</dbReference>
<reference evidence="8 9" key="1">
    <citation type="journal article" date="2015" name="Genome Announc.">
        <title>Complete Genome Sequence of Cupriavidus basilensis 4G11, Isolated from the Oak Ridge Field Research Center Site.</title>
        <authorList>
            <person name="Ray J."/>
            <person name="Waters R.J."/>
            <person name="Skerker J.M."/>
            <person name="Kuehl J.V."/>
            <person name="Price M.N."/>
            <person name="Huang J."/>
            <person name="Chakraborty R."/>
            <person name="Arkin A.P."/>
            <person name="Deutschbauer A."/>
        </authorList>
    </citation>
    <scope>NUCLEOTIDE SEQUENCE [LARGE SCALE GENOMIC DNA]</scope>
    <source>
        <strain evidence="8">4G11</strain>
    </source>
</reference>
<organism evidence="8 9">
    <name type="scientific">Cupriavidus basilensis</name>
    <dbReference type="NCBI Taxonomy" id="68895"/>
    <lineage>
        <taxon>Bacteria</taxon>
        <taxon>Pseudomonadati</taxon>
        <taxon>Pseudomonadota</taxon>
        <taxon>Betaproteobacteria</taxon>
        <taxon>Burkholderiales</taxon>
        <taxon>Burkholderiaceae</taxon>
        <taxon>Cupriavidus</taxon>
    </lineage>
</organism>
<dbReference type="InterPro" id="IPR011761">
    <property type="entry name" value="ATP-grasp"/>
</dbReference>
<dbReference type="Pfam" id="PF13549">
    <property type="entry name" value="ATP-grasp_5"/>
    <property type="match status" value="1"/>
</dbReference>
<dbReference type="KEGG" id="cbw:RR42_m1973"/>
<proteinExistence type="inferred from homology"/>